<name>A0A2Z4XYM2_9GAMM</name>
<dbReference type="CDD" id="cd03112">
    <property type="entry name" value="CobW-like"/>
    <property type="match status" value="1"/>
</dbReference>
<dbReference type="Proteomes" id="UP000681131">
    <property type="component" value="Chromosome"/>
</dbReference>
<evidence type="ECO:0000313" key="11">
    <source>
        <dbReference type="Proteomes" id="UP000681131"/>
    </source>
</evidence>
<evidence type="ECO:0000256" key="2">
    <source>
        <dbReference type="ARBA" id="ARBA00022801"/>
    </source>
</evidence>
<keyword evidence="3" id="KW-0143">Chaperone</keyword>
<dbReference type="SUPFAM" id="SSF52540">
    <property type="entry name" value="P-loop containing nucleoside triphosphate hydrolases"/>
    <property type="match status" value="1"/>
</dbReference>
<gene>
    <name evidence="8" type="ORF">CDH04_05400</name>
    <name evidence="9" type="ORF">FZC43_05405</name>
</gene>
<sequence length="405" mass="46409">MKKLPVTVLSGFLGSGKTTLLSHILNNSNNLKIAMIVNDMSEINIDAELIKNHDSHISRTEAKMVELTNGCICCTLREDLLTEVEELAKSEKYDYLIIESTGISEPLPVATTFEFRDEDGKSLADVAYIDTMVTVVDSVNFMKHYGSNEYLKNSGESLGEEDDRAIVDLMVEQIEFANVIVLNKVDDCSVNDKKVVNSIIKGLNVDAEVIESNFSKIDVNKVINTKKFDLEEAENHPLWSKELYSFKEHIPETDEYGIQSFVYHSINPFNPEKLMNFFDNVEWPGIVRAKGFFWISTRPDLVGEVSQAGSLIRHQGMGMWWASMDKDQWPDTPEFHQLVKDRWHDISGDRRQEIVFIGLKDEMKKGVVRAELDKCLINDYWDNPDKYKNLSDPFPQWFEDDDLEE</sequence>
<evidence type="ECO:0000313" key="10">
    <source>
        <dbReference type="Proteomes" id="UP000251120"/>
    </source>
</evidence>
<dbReference type="InterPro" id="IPR027417">
    <property type="entry name" value="P-loop_NTPase"/>
</dbReference>
<dbReference type="Gene3D" id="3.40.50.300">
    <property type="entry name" value="P-loop containing nucleotide triphosphate hydrolases"/>
    <property type="match status" value="1"/>
</dbReference>
<dbReference type="Gene3D" id="3.30.1220.10">
    <property type="entry name" value="CobW-like, C-terminal domain"/>
    <property type="match status" value="1"/>
</dbReference>
<evidence type="ECO:0000313" key="8">
    <source>
        <dbReference type="EMBL" id="AXA33889.1"/>
    </source>
</evidence>
<evidence type="ECO:0000256" key="5">
    <source>
        <dbReference type="ARBA" id="ARBA00045658"/>
    </source>
</evidence>
<dbReference type="InterPro" id="IPR036627">
    <property type="entry name" value="CobW-likC_sf"/>
</dbReference>
<evidence type="ECO:0000313" key="9">
    <source>
        <dbReference type="EMBL" id="QIW12125.1"/>
    </source>
</evidence>
<dbReference type="EMBL" id="CP021781">
    <property type="protein sequence ID" value="AXA33889.1"/>
    <property type="molecule type" value="Genomic_DNA"/>
</dbReference>
<reference evidence="8 10" key="1">
    <citation type="submission" date="2017-06" db="EMBL/GenBank/DDBJ databases">
        <title>Complete genome of Francisella adeliensis.</title>
        <authorList>
            <person name="Vallesi A."/>
            <person name="Sjodin A."/>
        </authorList>
    </citation>
    <scope>NUCLEOTIDE SEQUENCE [LARGE SCALE GENOMIC DNA]</scope>
    <source>
        <strain evidence="8 10">FDC440</strain>
    </source>
</reference>
<dbReference type="Pfam" id="PF02492">
    <property type="entry name" value="cobW"/>
    <property type="match status" value="1"/>
</dbReference>
<evidence type="ECO:0000256" key="3">
    <source>
        <dbReference type="ARBA" id="ARBA00023186"/>
    </source>
</evidence>
<protein>
    <submittedName>
        <fullName evidence="8">4-hydroxytetrahydrobiopterin dehydratase</fullName>
    </submittedName>
    <submittedName>
        <fullName evidence="9">GTP-binding protein</fullName>
    </submittedName>
</protein>
<dbReference type="InterPro" id="IPR011629">
    <property type="entry name" value="CobW-like_C"/>
</dbReference>
<evidence type="ECO:0000256" key="6">
    <source>
        <dbReference type="ARBA" id="ARBA00049117"/>
    </source>
</evidence>
<evidence type="ECO:0000256" key="1">
    <source>
        <dbReference type="ARBA" id="ARBA00022741"/>
    </source>
</evidence>
<organism evidence="8 10">
    <name type="scientific">Francisella adeliensis</name>
    <dbReference type="NCBI Taxonomy" id="2007306"/>
    <lineage>
        <taxon>Bacteria</taxon>
        <taxon>Pseudomonadati</taxon>
        <taxon>Pseudomonadota</taxon>
        <taxon>Gammaproteobacteria</taxon>
        <taxon>Thiotrichales</taxon>
        <taxon>Francisellaceae</taxon>
        <taxon>Francisella</taxon>
    </lineage>
</organism>
<comment type="function">
    <text evidence="5">Zinc chaperone that directly transfers zinc cofactor to target proteins, thereby activating them. Zinc is transferred from the CXCC motif in the GTPase domain to the zinc binding site in target proteins in a process requiring GTP hydrolysis.</text>
</comment>
<dbReference type="Pfam" id="PF07683">
    <property type="entry name" value="CobW_C"/>
    <property type="match status" value="1"/>
</dbReference>
<dbReference type="EMBL" id="CP043424">
    <property type="protein sequence ID" value="QIW12125.1"/>
    <property type="molecule type" value="Genomic_DNA"/>
</dbReference>
<feature type="domain" description="CobW C-terminal" evidence="7">
    <location>
        <begin position="258"/>
        <end position="376"/>
    </location>
</feature>
<dbReference type="InterPro" id="IPR003495">
    <property type="entry name" value="CobW/HypB/UreG_nucleotide-bd"/>
</dbReference>
<dbReference type="GO" id="GO:0016787">
    <property type="term" value="F:hydrolase activity"/>
    <property type="evidence" value="ECO:0007669"/>
    <property type="project" value="UniProtKB-KW"/>
</dbReference>
<comment type="similarity">
    <text evidence="4">Belongs to the SIMIBI class G3E GTPase family. ZNG1 subfamily.</text>
</comment>
<dbReference type="GO" id="GO:0000166">
    <property type="term" value="F:nucleotide binding"/>
    <property type="evidence" value="ECO:0007669"/>
    <property type="project" value="UniProtKB-KW"/>
</dbReference>
<dbReference type="Proteomes" id="UP000251120">
    <property type="component" value="Chromosome"/>
</dbReference>
<dbReference type="SMART" id="SM00833">
    <property type="entry name" value="CobW_C"/>
    <property type="match status" value="1"/>
</dbReference>
<dbReference type="PANTHER" id="PTHR43603:SF1">
    <property type="entry name" value="ZINC-REGULATED GTPASE METALLOPROTEIN ACTIVATOR 1"/>
    <property type="match status" value="1"/>
</dbReference>
<dbReference type="RefSeq" id="WP_112870063.1">
    <property type="nucleotide sequence ID" value="NZ_CP021781.1"/>
</dbReference>
<dbReference type="InterPro" id="IPR051927">
    <property type="entry name" value="Zn_Chap_cDPG_Synth"/>
</dbReference>
<accession>A0A2Z4XYM2</accession>
<dbReference type="KEGG" id="fad:CDH04_05400"/>
<keyword evidence="11" id="KW-1185">Reference proteome</keyword>
<dbReference type="OrthoDB" id="9808822at2"/>
<dbReference type="PANTHER" id="PTHR43603">
    <property type="entry name" value="COBW DOMAIN-CONTAINING PROTEIN DDB_G0274527"/>
    <property type="match status" value="1"/>
</dbReference>
<dbReference type="AlphaFoldDB" id="A0A2Z4XYM2"/>
<keyword evidence="1" id="KW-0547">Nucleotide-binding</keyword>
<proteinExistence type="inferred from homology"/>
<evidence type="ECO:0000256" key="4">
    <source>
        <dbReference type="ARBA" id="ARBA00034320"/>
    </source>
</evidence>
<reference evidence="9 11" key="2">
    <citation type="submission" date="2019-08" db="EMBL/GenBank/DDBJ databases">
        <title>Complete genome sequences of Francisella adeliensis (FSC1325 and FSC1326).</title>
        <authorList>
            <person name="Ohrman C."/>
            <person name="Uneklint I."/>
            <person name="Vallesi A."/>
            <person name="Karlsson L."/>
            <person name="Sjodin A."/>
        </authorList>
    </citation>
    <scope>NUCLEOTIDE SEQUENCE [LARGE SCALE GENOMIC DNA]</scope>
    <source>
        <strain evidence="9 11">FSC1325</strain>
    </source>
</reference>
<keyword evidence="2" id="KW-0378">Hydrolase</keyword>
<evidence type="ECO:0000259" key="7">
    <source>
        <dbReference type="SMART" id="SM00833"/>
    </source>
</evidence>
<comment type="catalytic activity">
    <reaction evidence="6">
        <text>GTP + H2O = GDP + phosphate + H(+)</text>
        <dbReference type="Rhea" id="RHEA:19669"/>
        <dbReference type="ChEBI" id="CHEBI:15377"/>
        <dbReference type="ChEBI" id="CHEBI:15378"/>
        <dbReference type="ChEBI" id="CHEBI:37565"/>
        <dbReference type="ChEBI" id="CHEBI:43474"/>
        <dbReference type="ChEBI" id="CHEBI:58189"/>
    </reaction>
    <physiologicalReaction direction="left-to-right" evidence="6">
        <dbReference type="Rhea" id="RHEA:19670"/>
    </physiologicalReaction>
</comment>